<dbReference type="Proteomes" id="UP000236333">
    <property type="component" value="Unassembled WGS sequence"/>
</dbReference>
<reference evidence="4 5" key="1">
    <citation type="journal article" date="2017" name="Mol. Biol. Evol.">
        <title>The 4-celled Tetrabaena socialis nuclear genome reveals the essential components for genetic control of cell number at the origin of multicellularity in the volvocine lineage.</title>
        <authorList>
            <person name="Featherston J."/>
            <person name="Arakaki Y."/>
            <person name="Hanschen E.R."/>
            <person name="Ferris P.J."/>
            <person name="Michod R.E."/>
            <person name="Olson B.J.S.C."/>
            <person name="Nozaki H."/>
            <person name="Durand P.M."/>
        </authorList>
    </citation>
    <scope>NUCLEOTIDE SEQUENCE [LARGE SCALE GENOMIC DNA]</scope>
    <source>
        <strain evidence="4 5">NIES-571</strain>
    </source>
</reference>
<dbReference type="GO" id="GO:0005634">
    <property type="term" value="C:nucleus"/>
    <property type="evidence" value="ECO:0007669"/>
    <property type="project" value="TreeGrafter"/>
</dbReference>
<keyword evidence="1" id="KW-0378">Hydrolase</keyword>
<dbReference type="PANTHER" id="PTHR48070:SF6">
    <property type="entry name" value="ESTERASE OVCA2"/>
    <property type="match status" value="1"/>
</dbReference>
<feature type="region of interest" description="Disordered" evidence="2">
    <location>
        <begin position="170"/>
        <end position="192"/>
    </location>
</feature>
<feature type="domain" description="Serine hydrolase" evidence="3">
    <location>
        <begin position="89"/>
        <end position="252"/>
    </location>
</feature>
<evidence type="ECO:0000259" key="3">
    <source>
        <dbReference type="Pfam" id="PF03959"/>
    </source>
</evidence>
<dbReference type="Pfam" id="PF03959">
    <property type="entry name" value="FSH1"/>
    <property type="match status" value="1"/>
</dbReference>
<feature type="region of interest" description="Disordered" evidence="2">
    <location>
        <begin position="27"/>
        <end position="62"/>
    </location>
</feature>
<dbReference type="GO" id="GO:0016787">
    <property type="term" value="F:hydrolase activity"/>
    <property type="evidence" value="ECO:0007669"/>
    <property type="project" value="UniProtKB-KW"/>
</dbReference>
<feature type="non-terminal residue" evidence="4">
    <location>
        <position position="309"/>
    </location>
</feature>
<dbReference type="InterPro" id="IPR029058">
    <property type="entry name" value="AB_hydrolase_fold"/>
</dbReference>
<dbReference type="GO" id="GO:0005737">
    <property type="term" value="C:cytoplasm"/>
    <property type="evidence" value="ECO:0007669"/>
    <property type="project" value="TreeGrafter"/>
</dbReference>
<evidence type="ECO:0000256" key="1">
    <source>
        <dbReference type="ARBA" id="ARBA00022801"/>
    </source>
</evidence>
<sequence>DLHFASAPHQLPLQQGQSVAMRAWWRHWQQQEQQQDDEDTDPDPDPAAPGAPLGANSSTRSGVAAGAAAAAAPASSSAASAAPAGGWDEQVVADWEASLKVLKAEWATSGPFDGLLGFSNGAAAALLLACHATHDPSALPGLRFVISAGGYVPQPLARLVPLVLVSAEPQPTPTPPAAQQGSSAGGGGGDGAAGARLAAPLPLASLHFCSPSDAAVPYGDSLELVACFRREGCSVVEHDMGHCLPQRAAHCTAVADFVRQAMEGAGTGPPAGGRGRGGDAAAAAAGSSGGRGRGGGGGGGGTAAAADPV</sequence>
<protein>
    <recommendedName>
        <fullName evidence="3">Serine hydrolase domain-containing protein</fullName>
    </recommendedName>
</protein>
<feature type="compositionally biased region" description="Acidic residues" evidence="2">
    <location>
        <begin position="34"/>
        <end position="44"/>
    </location>
</feature>
<name>A0A2J7ZGJ6_9CHLO</name>
<keyword evidence="5" id="KW-1185">Reference proteome</keyword>
<evidence type="ECO:0000313" key="4">
    <source>
        <dbReference type="EMBL" id="PNG99392.1"/>
    </source>
</evidence>
<proteinExistence type="predicted"/>
<comment type="caution">
    <text evidence="4">The sequence shown here is derived from an EMBL/GenBank/DDBJ whole genome shotgun (WGS) entry which is preliminary data.</text>
</comment>
<dbReference type="EMBL" id="PGGS01003027">
    <property type="protein sequence ID" value="PNG99392.1"/>
    <property type="molecule type" value="Genomic_DNA"/>
</dbReference>
<feature type="non-terminal residue" evidence="4">
    <location>
        <position position="1"/>
    </location>
</feature>
<feature type="region of interest" description="Disordered" evidence="2">
    <location>
        <begin position="265"/>
        <end position="309"/>
    </location>
</feature>
<organism evidence="4 5">
    <name type="scientific">Tetrabaena socialis</name>
    <dbReference type="NCBI Taxonomy" id="47790"/>
    <lineage>
        <taxon>Eukaryota</taxon>
        <taxon>Viridiplantae</taxon>
        <taxon>Chlorophyta</taxon>
        <taxon>core chlorophytes</taxon>
        <taxon>Chlorophyceae</taxon>
        <taxon>CS clade</taxon>
        <taxon>Chlamydomonadales</taxon>
        <taxon>Tetrabaenaceae</taxon>
        <taxon>Tetrabaena</taxon>
    </lineage>
</organism>
<dbReference type="AlphaFoldDB" id="A0A2J7ZGJ6"/>
<dbReference type="InterPro" id="IPR005645">
    <property type="entry name" value="FSH-like_dom"/>
</dbReference>
<feature type="compositionally biased region" description="Gly residues" evidence="2">
    <location>
        <begin position="287"/>
        <end position="302"/>
    </location>
</feature>
<gene>
    <name evidence="4" type="ORF">TSOC_014833</name>
</gene>
<dbReference type="SUPFAM" id="SSF53474">
    <property type="entry name" value="alpha/beta-Hydrolases"/>
    <property type="match status" value="1"/>
</dbReference>
<accession>A0A2J7ZGJ6</accession>
<dbReference type="OrthoDB" id="545683at2759"/>
<evidence type="ECO:0000313" key="5">
    <source>
        <dbReference type="Proteomes" id="UP000236333"/>
    </source>
</evidence>
<dbReference type="InterPro" id="IPR050593">
    <property type="entry name" value="LovG"/>
</dbReference>
<dbReference type="Gene3D" id="3.40.50.1820">
    <property type="entry name" value="alpha/beta hydrolase"/>
    <property type="match status" value="1"/>
</dbReference>
<evidence type="ECO:0000256" key="2">
    <source>
        <dbReference type="SAM" id="MobiDB-lite"/>
    </source>
</evidence>
<feature type="compositionally biased region" description="Gly residues" evidence="2">
    <location>
        <begin position="265"/>
        <end position="275"/>
    </location>
</feature>
<dbReference type="PANTHER" id="PTHR48070">
    <property type="entry name" value="ESTERASE OVCA2"/>
    <property type="match status" value="1"/>
</dbReference>
<feature type="compositionally biased region" description="Gly residues" evidence="2">
    <location>
        <begin position="183"/>
        <end position="192"/>
    </location>
</feature>